<dbReference type="InterPro" id="IPR018392">
    <property type="entry name" value="LysM"/>
</dbReference>
<keyword evidence="4" id="KW-1185">Reference proteome</keyword>
<accession>A0A1H4D0Q8</accession>
<dbReference type="InterPro" id="IPR036779">
    <property type="entry name" value="LysM_dom_sf"/>
</dbReference>
<dbReference type="PANTHER" id="PTHR34700">
    <property type="entry name" value="POTASSIUM BINDING PROTEIN KBP"/>
    <property type="match status" value="1"/>
</dbReference>
<dbReference type="Gene3D" id="3.10.350.10">
    <property type="entry name" value="LysM domain"/>
    <property type="match status" value="1"/>
</dbReference>
<feature type="chain" id="PRO_5011662154" evidence="1">
    <location>
        <begin position="25"/>
        <end position="368"/>
    </location>
</feature>
<evidence type="ECO:0000313" key="3">
    <source>
        <dbReference type="EMBL" id="SEA66294.1"/>
    </source>
</evidence>
<dbReference type="SMART" id="SM00257">
    <property type="entry name" value="LysM"/>
    <property type="match status" value="1"/>
</dbReference>
<name>A0A1H4D0Q8_ALKAM</name>
<dbReference type="SUPFAM" id="SSF54106">
    <property type="entry name" value="LysM domain"/>
    <property type="match status" value="1"/>
</dbReference>
<dbReference type="PROSITE" id="PS51782">
    <property type="entry name" value="LYSM"/>
    <property type="match status" value="1"/>
</dbReference>
<evidence type="ECO:0000256" key="1">
    <source>
        <dbReference type="SAM" id="SignalP"/>
    </source>
</evidence>
<organism evidence="3 4">
    <name type="scientific">Alkalimonas amylolytica</name>
    <dbReference type="NCBI Taxonomy" id="152573"/>
    <lineage>
        <taxon>Bacteria</taxon>
        <taxon>Pseudomonadati</taxon>
        <taxon>Pseudomonadota</taxon>
        <taxon>Gammaproteobacteria</taxon>
        <taxon>Alkalimonas</taxon>
    </lineage>
</organism>
<proteinExistence type="predicted"/>
<dbReference type="STRING" id="152573.SAMN04488051_10515"/>
<feature type="domain" description="LysM" evidence="2">
    <location>
        <begin position="35"/>
        <end position="83"/>
    </location>
</feature>
<keyword evidence="1" id="KW-0732">Signal</keyword>
<feature type="signal peptide" evidence="1">
    <location>
        <begin position="1"/>
        <end position="24"/>
    </location>
</feature>
<dbReference type="OrthoDB" id="9765158at2"/>
<evidence type="ECO:0000259" key="2">
    <source>
        <dbReference type="PROSITE" id="PS51782"/>
    </source>
</evidence>
<gene>
    <name evidence="3" type="ORF">SAMN04488051_10515</name>
</gene>
<protein>
    <submittedName>
        <fullName evidence="3">LysM domain-containing protein</fullName>
    </submittedName>
</protein>
<sequence>MLKPVLHFLALCAFCFAVTATAAADVLQVREDAPERYVVKKGDTLWDISAIYLSQPWRWPQLWQMNPQIENPHLIFPGDVLRLIYDADGRPMLVRDDRVRRLSPQSRVTDTRPDAITTVPLAMIRPFLTHDKLLSAEELAGKPYILGASSNVKNATEGHTLYVRGELEPGKGYAIYRKGRPYIDPETGDNLGFAMTLVATSRAFRAGNDERNEPASLHILDVKREIRQGDLILPAIDGELLPAYFQMARPDSALNGLIIDTTSKLREFSKWDIVIINRGANDQLKPGHMLDILRPSPTVVDSRNGQPVYLEDSSRYQRLASNFGHEQIKMPRERVGHLMVFKVTERASFAIVTDTYRPVRVGDHIVSP</sequence>
<dbReference type="RefSeq" id="WP_091342657.1">
    <property type="nucleotide sequence ID" value="NZ_FNRM01000005.1"/>
</dbReference>
<dbReference type="AlphaFoldDB" id="A0A1H4D0Q8"/>
<dbReference type="Proteomes" id="UP000198773">
    <property type="component" value="Unassembled WGS sequence"/>
</dbReference>
<evidence type="ECO:0000313" key="4">
    <source>
        <dbReference type="Proteomes" id="UP000198773"/>
    </source>
</evidence>
<dbReference type="InterPro" id="IPR052196">
    <property type="entry name" value="Bact_Kbp"/>
</dbReference>
<dbReference type="Pfam" id="PF01476">
    <property type="entry name" value="LysM"/>
    <property type="match status" value="1"/>
</dbReference>
<dbReference type="EMBL" id="FNRM01000005">
    <property type="protein sequence ID" value="SEA66294.1"/>
    <property type="molecule type" value="Genomic_DNA"/>
</dbReference>
<dbReference type="CDD" id="cd00118">
    <property type="entry name" value="LysM"/>
    <property type="match status" value="1"/>
</dbReference>
<reference evidence="3 4" key="1">
    <citation type="submission" date="2016-10" db="EMBL/GenBank/DDBJ databases">
        <authorList>
            <person name="de Groot N.N."/>
        </authorList>
    </citation>
    <scope>NUCLEOTIDE SEQUENCE [LARGE SCALE GENOMIC DNA]</scope>
    <source>
        <strain evidence="3 4">CGMCC 1.3430</strain>
    </source>
</reference>
<dbReference type="PANTHER" id="PTHR34700:SF4">
    <property type="entry name" value="PHAGE-LIKE ELEMENT PBSX PROTEIN XKDP"/>
    <property type="match status" value="1"/>
</dbReference>